<evidence type="ECO:0000313" key="5">
    <source>
        <dbReference type="Proteomes" id="UP000295560"/>
    </source>
</evidence>
<dbReference type="PROSITE" id="PS51257">
    <property type="entry name" value="PROKAR_LIPOPROTEIN"/>
    <property type="match status" value="1"/>
</dbReference>
<gene>
    <name evidence="4" type="ORF">EV378_0673</name>
</gene>
<dbReference type="OrthoDB" id="9797850at2"/>
<dbReference type="Proteomes" id="UP000295560">
    <property type="component" value="Unassembled WGS sequence"/>
</dbReference>
<dbReference type="PANTHER" id="PTHR30535">
    <property type="entry name" value="VITAMIN B12-BINDING PROTEIN"/>
    <property type="match status" value="1"/>
</dbReference>
<reference evidence="4 5" key="1">
    <citation type="submission" date="2019-03" db="EMBL/GenBank/DDBJ databases">
        <title>Sequencing the genomes of 1000 actinobacteria strains.</title>
        <authorList>
            <person name="Klenk H.-P."/>
        </authorList>
    </citation>
    <scope>NUCLEOTIDE SEQUENCE [LARGE SCALE GENOMIC DNA]</scope>
    <source>
        <strain evidence="4 5">DSM 44969</strain>
    </source>
</reference>
<dbReference type="EMBL" id="SMFZ01000001">
    <property type="protein sequence ID" value="TCK24880.1"/>
    <property type="molecule type" value="Genomic_DNA"/>
</dbReference>
<dbReference type="InterPro" id="IPR002491">
    <property type="entry name" value="ABC_transptr_periplasmic_BD"/>
</dbReference>
<evidence type="ECO:0000256" key="2">
    <source>
        <dbReference type="SAM" id="SignalP"/>
    </source>
</evidence>
<organism evidence="4 5">
    <name type="scientific">Pseudonocardia endophytica</name>
    <dbReference type="NCBI Taxonomy" id="401976"/>
    <lineage>
        <taxon>Bacteria</taxon>
        <taxon>Bacillati</taxon>
        <taxon>Actinomycetota</taxon>
        <taxon>Actinomycetes</taxon>
        <taxon>Pseudonocardiales</taxon>
        <taxon>Pseudonocardiaceae</taxon>
        <taxon>Pseudonocardia</taxon>
    </lineage>
</organism>
<sequence length="343" mass="35861">MVNDRRRRPGVALALLLAGAAVIAGCGAPAAAPPKAAEALRNCGADVPLVPPERIFAAFQNGIEAVYALGAGDRVVGAAYLDNRLPQDIASRFHPQEYFPEEYPSREEVLRLAPDLVVSGFTGAVSREGLGTRAELAALGANAYVFRSFCPSVDGAGQTSLAANDASLESVYADLSDLGRLLGEPDRATGIVERMRATVASTQERLAGVAERPRVAMVNRPGGSGPMRVFGTGDVATTIIETAGGTQAFPEIDGRMKRVDTEALIAARPDVIVVPSCCGADEELGAATRTIAELRADPALAQVPAVRDGRLVPITFAEISPGIRNADAVATLARVLHPDRFGR</sequence>
<evidence type="ECO:0000313" key="4">
    <source>
        <dbReference type="EMBL" id="TCK24880.1"/>
    </source>
</evidence>
<feature type="chain" id="PRO_5039296958" evidence="2">
    <location>
        <begin position="25"/>
        <end position="343"/>
    </location>
</feature>
<dbReference type="PROSITE" id="PS50983">
    <property type="entry name" value="FE_B12_PBP"/>
    <property type="match status" value="1"/>
</dbReference>
<evidence type="ECO:0000256" key="1">
    <source>
        <dbReference type="ARBA" id="ARBA00008814"/>
    </source>
</evidence>
<accession>A0A4R1HVX5</accession>
<feature type="domain" description="Fe/B12 periplasmic-binding" evidence="3">
    <location>
        <begin position="54"/>
        <end position="340"/>
    </location>
</feature>
<comment type="similarity">
    <text evidence="1">Belongs to the bacterial solute-binding protein 8 family.</text>
</comment>
<dbReference type="Pfam" id="PF01497">
    <property type="entry name" value="Peripla_BP_2"/>
    <property type="match status" value="1"/>
</dbReference>
<evidence type="ECO:0000259" key="3">
    <source>
        <dbReference type="PROSITE" id="PS50983"/>
    </source>
</evidence>
<name>A0A4R1HVX5_PSEEN</name>
<dbReference type="SUPFAM" id="SSF53807">
    <property type="entry name" value="Helical backbone' metal receptor"/>
    <property type="match status" value="1"/>
</dbReference>
<dbReference type="PANTHER" id="PTHR30535:SF7">
    <property type="entry name" value="IRON(III) DICITRATE-BINDING PROTEIN"/>
    <property type="match status" value="1"/>
</dbReference>
<dbReference type="Gene3D" id="3.40.50.1980">
    <property type="entry name" value="Nitrogenase molybdenum iron protein domain"/>
    <property type="match status" value="2"/>
</dbReference>
<keyword evidence="5" id="KW-1185">Reference proteome</keyword>
<dbReference type="AlphaFoldDB" id="A0A4R1HVX5"/>
<feature type="signal peptide" evidence="2">
    <location>
        <begin position="1"/>
        <end position="24"/>
    </location>
</feature>
<proteinExistence type="inferred from homology"/>
<protein>
    <submittedName>
        <fullName evidence="4">Iron complex transport system substrate-binding protein</fullName>
    </submittedName>
</protein>
<dbReference type="InterPro" id="IPR050902">
    <property type="entry name" value="ABC_Transporter_SBP"/>
</dbReference>
<comment type="caution">
    <text evidence="4">The sequence shown here is derived from an EMBL/GenBank/DDBJ whole genome shotgun (WGS) entry which is preliminary data.</text>
</comment>
<dbReference type="RefSeq" id="WP_132421266.1">
    <property type="nucleotide sequence ID" value="NZ_SMFZ01000001.1"/>
</dbReference>
<keyword evidence="2" id="KW-0732">Signal</keyword>